<feature type="chain" id="PRO_5039888917" description="Secreted protein" evidence="1">
    <location>
        <begin position="18"/>
        <end position="106"/>
    </location>
</feature>
<name>A0A9K3MYI3_HELAN</name>
<dbReference type="EMBL" id="MNCJ02000326">
    <property type="protein sequence ID" value="KAF5780366.1"/>
    <property type="molecule type" value="Genomic_DNA"/>
</dbReference>
<evidence type="ECO:0000313" key="2">
    <source>
        <dbReference type="EMBL" id="KAF5780366.1"/>
    </source>
</evidence>
<dbReference type="Proteomes" id="UP000215914">
    <property type="component" value="Unassembled WGS sequence"/>
</dbReference>
<evidence type="ECO:0008006" key="4">
    <source>
        <dbReference type="Google" id="ProtNLM"/>
    </source>
</evidence>
<gene>
    <name evidence="2" type="ORF">HanXRQr2_Chr11g0471051</name>
</gene>
<accession>A0A9K3MYI3</accession>
<keyword evidence="1" id="KW-0732">Signal</keyword>
<feature type="signal peptide" evidence="1">
    <location>
        <begin position="1"/>
        <end position="17"/>
    </location>
</feature>
<reference evidence="2" key="2">
    <citation type="submission" date="2020-06" db="EMBL/GenBank/DDBJ databases">
        <title>Helianthus annuus Genome sequencing and assembly Release 2.</title>
        <authorList>
            <person name="Gouzy J."/>
            <person name="Langlade N."/>
            <person name="Munos S."/>
        </authorList>
    </citation>
    <scope>NUCLEOTIDE SEQUENCE</scope>
    <source>
        <tissue evidence="2">Leaves</tissue>
    </source>
</reference>
<evidence type="ECO:0000256" key="1">
    <source>
        <dbReference type="SAM" id="SignalP"/>
    </source>
</evidence>
<reference evidence="2" key="1">
    <citation type="journal article" date="2017" name="Nature">
        <title>The sunflower genome provides insights into oil metabolism, flowering and Asterid evolution.</title>
        <authorList>
            <person name="Badouin H."/>
            <person name="Gouzy J."/>
            <person name="Grassa C.J."/>
            <person name="Murat F."/>
            <person name="Staton S.E."/>
            <person name="Cottret L."/>
            <person name="Lelandais-Briere C."/>
            <person name="Owens G.L."/>
            <person name="Carrere S."/>
            <person name="Mayjonade B."/>
            <person name="Legrand L."/>
            <person name="Gill N."/>
            <person name="Kane N.C."/>
            <person name="Bowers J.E."/>
            <person name="Hubner S."/>
            <person name="Bellec A."/>
            <person name="Berard A."/>
            <person name="Berges H."/>
            <person name="Blanchet N."/>
            <person name="Boniface M.C."/>
            <person name="Brunel D."/>
            <person name="Catrice O."/>
            <person name="Chaidir N."/>
            <person name="Claudel C."/>
            <person name="Donnadieu C."/>
            <person name="Faraut T."/>
            <person name="Fievet G."/>
            <person name="Helmstetter N."/>
            <person name="King M."/>
            <person name="Knapp S.J."/>
            <person name="Lai Z."/>
            <person name="Le Paslier M.C."/>
            <person name="Lippi Y."/>
            <person name="Lorenzon L."/>
            <person name="Mandel J.R."/>
            <person name="Marage G."/>
            <person name="Marchand G."/>
            <person name="Marquand E."/>
            <person name="Bret-Mestries E."/>
            <person name="Morien E."/>
            <person name="Nambeesan S."/>
            <person name="Nguyen T."/>
            <person name="Pegot-Espagnet P."/>
            <person name="Pouilly N."/>
            <person name="Raftis F."/>
            <person name="Sallet E."/>
            <person name="Schiex T."/>
            <person name="Thomas J."/>
            <person name="Vandecasteele C."/>
            <person name="Vares D."/>
            <person name="Vear F."/>
            <person name="Vautrin S."/>
            <person name="Crespi M."/>
            <person name="Mangin B."/>
            <person name="Burke J.M."/>
            <person name="Salse J."/>
            <person name="Munos S."/>
            <person name="Vincourt P."/>
            <person name="Rieseberg L.H."/>
            <person name="Langlade N.B."/>
        </authorList>
    </citation>
    <scope>NUCLEOTIDE SEQUENCE</scope>
    <source>
        <tissue evidence="2">Leaves</tissue>
    </source>
</reference>
<proteinExistence type="predicted"/>
<organism evidence="2 3">
    <name type="scientific">Helianthus annuus</name>
    <name type="common">Common sunflower</name>
    <dbReference type="NCBI Taxonomy" id="4232"/>
    <lineage>
        <taxon>Eukaryota</taxon>
        <taxon>Viridiplantae</taxon>
        <taxon>Streptophyta</taxon>
        <taxon>Embryophyta</taxon>
        <taxon>Tracheophyta</taxon>
        <taxon>Spermatophyta</taxon>
        <taxon>Magnoliopsida</taxon>
        <taxon>eudicotyledons</taxon>
        <taxon>Gunneridae</taxon>
        <taxon>Pentapetalae</taxon>
        <taxon>asterids</taxon>
        <taxon>campanulids</taxon>
        <taxon>Asterales</taxon>
        <taxon>Asteraceae</taxon>
        <taxon>Asteroideae</taxon>
        <taxon>Heliantheae alliance</taxon>
        <taxon>Heliantheae</taxon>
        <taxon>Helianthus</taxon>
    </lineage>
</organism>
<protein>
    <recommendedName>
        <fullName evidence="4">Secreted protein</fullName>
    </recommendedName>
</protein>
<dbReference type="AlphaFoldDB" id="A0A9K3MYI3"/>
<dbReference type="Gramene" id="mRNA:HanXRQr2_Chr11g0471051">
    <property type="protein sequence ID" value="CDS:HanXRQr2_Chr11g0471051.1"/>
    <property type="gene ID" value="HanXRQr2_Chr11g0471051"/>
</dbReference>
<sequence>MCLFWWLLLLLNLVCHSCLVTLVVVPSIVDHKMFYDCWCWRLSWNLKGAILLCSMKKSLSSDVCCFKMQTDFFLRRSFYCFFKILMVRAWTALLNINSFEMGLFQA</sequence>
<keyword evidence="3" id="KW-1185">Reference proteome</keyword>
<evidence type="ECO:0000313" key="3">
    <source>
        <dbReference type="Proteomes" id="UP000215914"/>
    </source>
</evidence>
<comment type="caution">
    <text evidence="2">The sequence shown here is derived from an EMBL/GenBank/DDBJ whole genome shotgun (WGS) entry which is preliminary data.</text>
</comment>